<dbReference type="GO" id="GO:0003677">
    <property type="term" value="F:DNA binding"/>
    <property type="evidence" value="ECO:0007669"/>
    <property type="project" value="UniProtKB-KW"/>
</dbReference>
<dbReference type="GO" id="GO:0003700">
    <property type="term" value="F:DNA-binding transcription factor activity"/>
    <property type="evidence" value="ECO:0007669"/>
    <property type="project" value="InterPro"/>
</dbReference>
<protein>
    <recommendedName>
        <fullName evidence="8">RWP-RK domain-containing protein</fullName>
    </recommendedName>
</protein>
<feature type="compositionally biased region" description="Low complexity" evidence="7">
    <location>
        <begin position="107"/>
        <end position="123"/>
    </location>
</feature>
<evidence type="ECO:0000259" key="8">
    <source>
        <dbReference type="PROSITE" id="PS51519"/>
    </source>
</evidence>
<feature type="compositionally biased region" description="Basic and acidic residues" evidence="7">
    <location>
        <begin position="258"/>
        <end position="269"/>
    </location>
</feature>
<evidence type="ECO:0000256" key="2">
    <source>
        <dbReference type="ARBA" id="ARBA00023015"/>
    </source>
</evidence>
<dbReference type="EMBL" id="HBKN01003575">
    <property type="protein sequence ID" value="CAE2193713.1"/>
    <property type="molecule type" value="Transcribed_RNA"/>
</dbReference>
<keyword evidence="3" id="KW-0175">Coiled coil</keyword>
<dbReference type="PROSITE" id="PS51519">
    <property type="entry name" value="RWP_RK"/>
    <property type="match status" value="1"/>
</dbReference>
<feature type="region of interest" description="Disordered" evidence="7">
    <location>
        <begin position="1"/>
        <end position="51"/>
    </location>
</feature>
<name>A0A7S4HBQ9_GUITH</name>
<dbReference type="PANTHER" id="PTHR46373">
    <property type="entry name" value="PROTEIN RKD4"/>
    <property type="match status" value="1"/>
</dbReference>
<feature type="compositionally biased region" description="Basic and acidic residues" evidence="7">
    <location>
        <begin position="20"/>
        <end position="51"/>
    </location>
</feature>
<dbReference type="InterPro" id="IPR044607">
    <property type="entry name" value="RKD-like"/>
</dbReference>
<feature type="domain" description="RWP-RK" evidence="8">
    <location>
        <begin position="26"/>
        <end position="106"/>
    </location>
</feature>
<evidence type="ECO:0000256" key="7">
    <source>
        <dbReference type="SAM" id="MobiDB-lite"/>
    </source>
</evidence>
<dbReference type="Pfam" id="PF02042">
    <property type="entry name" value="RWP-RK"/>
    <property type="match status" value="1"/>
</dbReference>
<feature type="region of interest" description="Disordered" evidence="7">
    <location>
        <begin position="103"/>
        <end position="188"/>
    </location>
</feature>
<evidence type="ECO:0000313" key="9">
    <source>
        <dbReference type="EMBL" id="CAE2193713.1"/>
    </source>
</evidence>
<evidence type="ECO:0000256" key="6">
    <source>
        <dbReference type="ARBA" id="ARBA00023242"/>
    </source>
</evidence>
<sequence>MSGAEEEAKQPQGVPEDESKDSHHEAPLSSGGRERVPDFSEIQRHFDKPEKQAAAQLGICLTSLKKICRAQNVRRWPYRKIHSINKRGHVMTEEEILLYCQSEAADRSPSPSSSGPNTPSAAADSSLWSMGDREEGDVDDDGGNESKGEGEAKDAHPHKLDEQEEANAAKRGRRASDEGEEVLGEGETSRRLIPSVVTTCGRRIRYKFVCTPPEGYVPSELDASTLPRSFFSESKDVCLFSLKKNENSSFNSPRSYSRLRESADGHPMEGDGEQEGLQAGGEGDAADPSMQHGAGEEGQTSAGGPNTAREMLPVRQGPIGSHLCDAVVFCAAVARDLEARKDVLPLPFNCQPPKKRYRPSFGYITEQQSFFQIRNIPARSPSPNSLSAQNSQRGGAAYR</sequence>
<dbReference type="InterPro" id="IPR003035">
    <property type="entry name" value="RWP-RK_dom"/>
</dbReference>
<evidence type="ECO:0000256" key="1">
    <source>
        <dbReference type="ARBA" id="ARBA00004049"/>
    </source>
</evidence>
<keyword evidence="5" id="KW-0804">Transcription</keyword>
<organism evidence="9">
    <name type="scientific">Guillardia theta</name>
    <name type="common">Cryptophyte</name>
    <name type="synonym">Cryptomonas phi</name>
    <dbReference type="NCBI Taxonomy" id="55529"/>
    <lineage>
        <taxon>Eukaryota</taxon>
        <taxon>Cryptophyceae</taxon>
        <taxon>Pyrenomonadales</taxon>
        <taxon>Geminigeraceae</taxon>
        <taxon>Guillardia</taxon>
    </lineage>
</organism>
<feature type="compositionally biased region" description="Basic and acidic residues" evidence="7">
    <location>
        <begin position="144"/>
        <end position="161"/>
    </location>
</feature>
<feature type="region of interest" description="Disordered" evidence="7">
    <location>
        <begin position="376"/>
        <end position="399"/>
    </location>
</feature>
<feature type="compositionally biased region" description="Polar residues" evidence="7">
    <location>
        <begin position="381"/>
        <end position="393"/>
    </location>
</feature>
<feature type="region of interest" description="Disordered" evidence="7">
    <location>
        <begin position="246"/>
        <end position="311"/>
    </location>
</feature>
<dbReference type="AlphaFoldDB" id="A0A7S4HBQ9"/>
<evidence type="ECO:0000256" key="4">
    <source>
        <dbReference type="ARBA" id="ARBA00023125"/>
    </source>
</evidence>
<reference evidence="9" key="1">
    <citation type="submission" date="2021-01" db="EMBL/GenBank/DDBJ databases">
        <authorList>
            <person name="Corre E."/>
            <person name="Pelletier E."/>
            <person name="Niang G."/>
            <person name="Scheremetjew M."/>
            <person name="Finn R."/>
            <person name="Kale V."/>
            <person name="Holt S."/>
            <person name="Cochrane G."/>
            <person name="Meng A."/>
            <person name="Brown T."/>
            <person name="Cohen L."/>
        </authorList>
    </citation>
    <scope>NUCLEOTIDE SEQUENCE</scope>
    <source>
        <strain evidence="9">CCMP 2712</strain>
    </source>
</reference>
<feature type="compositionally biased region" description="Acidic residues" evidence="7">
    <location>
        <begin position="134"/>
        <end position="143"/>
    </location>
</feature>
<keyword evidence="4" id="KW-0238">DNA-binding</keyword>
<evidence type="ECO:0000256" key="3">
    <source>
        <dbReference type="ARBA" id="ARBA00023054"/>
    </source>
</evidence>
<gene>
    <name evidence="9" type="ORF">GTHE00462_LOCUS3024</name>
</gene>
<dbReference type="PANTHER" id="PTHR46373:SF2">
    <property type="entry name" value="RWP-RK DOMAIN-CONTAINING PROTEIN"/>
    <property type="match status" value="1"/>
</dbReference>
<keyword evidence="2" id="KW-0805">Transcription regulation</keyword>
<proteinExistence type="predicted"/>
<comment type="function">
    <text evidence="1">Putative transcription factor.</text>
</comment>
<evidence type="ECO:0000256" key="5">
    <source>
        <dbReference type="ARBA" id="ARBA00023163"/>
    </source>
</evidence>
<keyword evidence="6" id="KW-0539">Nucleus</keyword>
<accession>A0A7S4HBQ9</accession>